<name>A0ABU8VVN6_9BURK</name>
<evidence type="ECO:0000313" key="2">
    <source>
        <dbReference type="Proteomes" id="UP001363010"/>
    </source>
</evidence>
<accession>A0ABU8VVN6</accession>
<dbReference type="EMBL" id="JBBKZV010000003">
    <property type="protein sequence ID" value="MEJ8821870.1"/>
    <property type="molecule type" value="Genomic_DNA"/>
</dbReference>
<sequence length="113" mass="13033">MNSSHVPFCARIRLKKGVLPRVREWAAHMAAHRAEALQRLVVEGVSIESVFLDITLEGDFLVYYMRAASHEEAHRMVTQSAAELDQYHKVFQRETWGAAQRLELLLDLRRDTS</sequence>
<comment type="caution">
    <text evidence="1">The sequence shown here is derived from an EMBL/GenBank/DDBJ whole genome shotgun (WGS) entry which is preliminary data.</text>
</comment>
<protein>
    <submittedName>
        <fullName evidence="1">DUF6176 family protein</fullName>
    </submittedName>
</protein>
<reference evidence="1 2" key="1">
    <citation type="submission" date="2024-03" db="EMBL/GenBank/DDBJ databases">
        <title>Novel species of the genus Variovorax.</title>
        <authorList>
            <person name="Liu Q."/>
            <person name="Xin Y.-H."/>
        </authorList>
    </citation>
    <scope>NUCLEOTIDE SEQUENCE [LARGE SCALE GENOMIC DNA]</scope>
    <source>
        <strain evidence="1 2">KACC 18501</strain>
    </source>
</reference>
<gene>
    <name evidence="1" type="ORF">WKW80_07450</name>
</gene>
<proteinExistence type="predicted"/>
<dbReference type="Pfam" id="PF19673">
    <property type="entry name" value="DUF6176"/>
    <property type="match status" value="1"/>
</dbReference>
<evidence type="ECO:0000313" key="1">
    <source>
        <dbReference type="EMBL" id="MEJ8821870.1"/>
    </source>
</evidence>
<dbReference type="InterPro" id="IPR046174">
    <property type="entry name" value="DUF6176"/>
</dbReference>
<organism evidence="1 2">
    <name type="scientific">Variovorax humicola</name>
    <dbReference type="NCBI Taxonomy" id="1769758"/>
    <lineage>
        <taxon>Bacteria</taxon>
        <taxon>Pseudomonadati</taxon>
        <taxon>Pseudomonadota</taxon>
        <taxon>Betaproteobacteria</taxon>
        <taxon>Burkholderiales</taxon>
        <taxon>Comamonadaceae</taxon>
        <taxon>Variovorax</taxon>
    </lineage>
</organism>
<dbReference type="Proteomes" id="UP001363010">
    <property type="component" value="Unassembled WGS sequence"/>
</dbReference>
<dbReference type="RefSeq" id="WP_340362921.1">
    <property type="nucleotide sequence ID" value="NZ_JBBKZV010000003.1"/>
</dbReference>
<keyword evidence="2" id="KW-1185">Reference proteome</keyword>